<evidence type="ECO:0000313" key="3">
    <source>
        <dbReference type="Proteomes" id="UP001428341"/>
    </source>
</evidence>
<feature type="region of interest" description="Disordered" evidence="1">
    <location>
        <begin position="1"/>
        <end position="34"/>
    </location>
</feature>
<keyword evidence="3" id="KW-1185">Reference proteome</keyword>
<name>A0AAP0LQ43_9ROSI</name>
<comment type="caution">
    <text evidence="2">The sequence shown here is derived from an EMBL/GenBank/DDBJ whole genome shotgun (WGS) entry which is preliminary data.</text>
</comment>
<evidence type="ECO:0000313" key="2">
    <source>
        <dbReference type="EMBL" id="KAK9177084.1"/>
    </source>
</evidence>
<organism evidence="2 3">
    <name type="scientific">Citrus x changshan-huyou</name>
    <dbReference type="NCBI Taxonomy" id="2935761"/>
    <lineage>
        <taxon>Eukaryota</taxon>
        <taxon>Viridiplantae</taxon>
        <taxon>Streptophyta</taxon>
        <taxon>Embryophyta</taxon>
        <taxon>Tracheophyta</taxon>
        <taxon>Spermatophyta</taxon>
        <taxon>Magnoliopsida</taxon>
        <taxon>eudicotyledons</taxon>
        <taxon>Gunneridae</taxon>
        <taxon>Pentapetalae</taxon>
        <taxon>rosids</taxon>
        <taxon>malvids</taxon>
        <taxon>Sapindales</taxon>
        <taxon>Rutaceae</taxon>
        <taxon>Aurantioideae</taxon>
        <taxon>Citrus</taxon>
    </lineage>
</organism>
<dbReference type="Proteomes" id="UP001428341">
    <property type="component" value="Unassembled WGS sequence"/>
</dbReference>
<reference evidence="2 3" key="1">
    <citation type="submission" date="2024-05" db="EMBL/GenBank/DDBJ databases">
        <title>Haplotype-resolved chromosome-level genome assembly of Huyou (Citrus changshanensis).</title>
        <authorList>
            <person name="Miao C."/>
            <person name="Chen W."/>
            <person name="Wu Y."/>
            <person name="Wang L."/>
            <person name="Zhao S."/>
            <person name="Grierson D."/>
            <person name="Xu C."/>
            <person name="Chen K."/>
        </authorList>
    </citation>
    <scope>NUCLEOTIDE SEQUENCE [LARGE SCALE GENOMIC DNA]</scope>
    <source>
        <strain evidence="2">01-14</strain>
        <tissue evidence="2">Leaf</tissue>
    </source>
</reference>
<evidence type="ECO:0000256" key="1">
    <source>
        <dbReference type="SAM" id="MobiDB-lite"/>
    </source>
</evidence>
<gene>
    <name evidence="2" type="ORF">WN944_029103</name>
</gene>
<feature type="compositionally biased region" description="Basic and acidic residues" evidence="1">
    <location>
        <begin position="7"/>
        <end position="17"/>
    </location>
</feature>
<accession>A0AAP0LQ43</accession>
<protein>
    <submittedName>
        <fullName evidence="2">Uncharacterized protein</fullName>
    </submittedName>
</protein>
<dbReference type="EMBL" id="JBCGBO010000025">
    <property type="protein sequence ID" value="KAK9177084.1"/>
    <property type="molecule type" value="Genomic_DNA"/>
</dbReference>
<feature type="compositionally biased region" description="Polar residues" evidence="1">
    <location>
        <begin position="22"/>
        <end position="34"/>
    </location>
</feature>
<dbReference type="AlphaFoldDB" id="A0AAP0LQ43"/>
<sequence length="84" mass="8830">MAMVEAKLARSEARHGQDSVAAHQTATSSARNGRMQSMVPATSISLDLIASATSIARHITSSCVCTQAAFSFAALCVLCPLKEY</sequence>
<proteinExistence type="predicted"/>